<keyword evidence="5" id="KW-1185">Reference proteome</keyword>
<dbReference type="SUPFAM" id="SSF55785">
    <property type="entry name" value="PYP-like sensor domain (PAS domain)"/>
    <property type="match status" value="3"/>
</dbReference>
<keyword evidence="1" id="KW-1133">Transmembrane helix</keyword>
<dbReference type="InterPro" id="IPR000700">
    <property type="entry name" value="PAS-assoc_C"/>
</dbReference>
<dbReference type="NCBIfam" id="TIGR00229">
    <property type="entry name" value="sensory_box"/>
    <property type="match status" value="3"/>
</dbReference>
<keyword evidence="1" id="KW-0812">Transmembrane</keyword>
<dbReference type="CDD" id="cd00130">
    <property type="entry name" value="PAS"/>
    <property type="match status" value="3"/>
</dbReference>
<dbReference type="PANTHER" id="PTHR44757:SF2">
    <property type="entry name" value="BIOFILM ARCHITECTURE MAINTENANCE PROTEIN MBAA"/>
    <property type="match status" value="1"/>
</dbReference>
<evidence type="ECO:0000313" key="4">
    <source>
        <dbReference type="EMBL" id="UYQ93149.1"/>
    </source>
</evidence>
<sequence length="519" mass="60281">MRHTAVKAACLFLLWGLVWVNINDRLLAYGVLKFPQFSPAALSFLLLSFFILTAALLIYFVVRSSQQAVEGPSGYQEMFYNHPVPMWVYDTDTLRFLAVNDAAIEKYGFTRNEFLKMTILQIRDENDISKLLEDQQRSINSKSYRGVWQHRKKNGENFMVEIYSTPSQYKQKRGRMVMAIDIDAEIKSTIQAKDFGTRYELLAKVTPDAIYYWDMSSDQVTWNHGPSTIFGYQESEVEPTFQWWEQRVHPDDHDRIIRSVRNAIRFGNVHWADKYRFLCTNGQYKHVYARGSIIYSKQQEAQRMVGVVQDIDKEVKQQEQIGLLSLVASQTTNSVFIMDAEGRVQWANDSFTHHTGFSLKEAIGKHPREFMAGPETSIEAMNRIGKQMETGVPFTAELVQYRKNGEAYWVHMSVTPILDDENSVQKYISIQTDITEKKNFVTLLQEQNNTLREIAWMNSHELRKPVSSILAITSLIDTDSTDQPTNLRLMLMLQKSVTELDEMIHRMQEKLKQQEDDLR</sequence>
<name>A0ABY6J4D1_9BACT</name>
<dbReference type="Proteomes" id="UP001162741">
    <property type="component" value="Chromosome"/>
</dbReference>
<organism evidence="4 5">
    <name type="scientific">Chitinophaga horti</name>
    <dbReference type="NCBI Taxonomy" id="2920382"/>
    <lineage>
        <taxon>Bacteria</taxon>
        <taxon>Pseudomonadati</taxon>
        <taxon>Bacteroidota</taxon>
        <taxon>Chitinophagia</taxon>
        <taxon>Chitinophagales</taxon>
        <taxon>Chitinophagaceae</taxon>
        <taxon>Chitinophaga</taxon>
    </lineage>
</organism>
<dbReference type="InterPro" id="IPR036097">
    <property type="entry name" value="HisK_dim/P_sf"/>
</dbReference>
<evidence type="ECO:0000313" key="5">
    <source>
        <dbReference type="Proteomes" id="UP001162741"/>
    </source>
</evidence>
<feature type="domain" description="PAC" evidence="3">
    <location>
        <begin position="394"/>
        <end position="446"/>
    </location>
</feature>
<dbReference type="InterPro" id="IPR013655">
    <property type="entry name" value="PAS_fold_3"/>
</dbReference>
<feature type="domain" description="PAS" evidence="2">
    <location>
        <begin position="320"/>
        <end position="391"/>
    </location>
</feature>
<dbReference type="Gene3D" id="1.10.287.130">
    <property type="match status" value="1"/>
</dbReference>
<dbReference type="SMART" id="SM00091">
    <property type="entry name" value="PAS"/>
    <property type="match status" value="3"/>
</dbReference>
<evidence type="ECO:0000259" key="2">
    <source>
        <dbReference type="PROSITE" id="PS50112"/>
    </source>
</evidence>
<feature type="transmembrane region" description="Helical" evidence="1">
    <location>
        <begin position="44"/>
        <end position="62"/>
    </location>
</feature>
<dbReference type="PROSITE" id="PS50113">
    <property type="entry name" value="PAC"/>
    <property type="match status" value="1"/>
</dbReference>
<dbReference type="InterPro" id="IPR000014">
    <property type="entry name" value="PAS"/>
</dbReference>
<feature type="domain" description="PAS" evidence="2">
    <location>
        <begin position="85"/>
        <end position="142"/>
    </location>
</feature>
<dbReference type="Gene3D" id="3.30.450.20">
    <property type="entry name" value="PAS domain"/>
    <property type="match status" value="3"/>
</dbReference>
<dbReference type="Pfam" id="PF13426">
    <property type="entry name" value="PAS_9"/>
    <property type="match status" value="2"/>
</dbReference>
<dbReference type="InterPro" id="IPR035965">
    <property type="entry name" value="PAS-like_dom_sf"/>
</dbReference>
<dbReference type="PANTHER" id="PTHR44757">
    <property type="entry name" value="DIGUANYLATE CYCLASE DGCP"/>
    <property type="match status" value="1"/>
</dbReference>
<dbReference type="SMART" id="SM00086">
    <property type="entry name" value="PAC"/>
    <property type="match status" value="3"/>
</dbReference>
<gene>
    <name evidence="4" type="ORF">MKQ68_24000</name>
</gene>
<dbReference type="EMBL" id="CP107006">
    <property type="protein sequence ID" value="UYQ93149.1"/>
    <property type="molecule type" value="Genomic_DNA"/>
</dbReference>
<proteinExistence type="predicted"/>
<protein>
    <submittedName>
        <fullName evidence="4">PAS domain S-box protein</fullName>
    </submittedName>
</protein>
<dbReference type="Pfam" id="PF08447">
    <property type="entry name" value="PAS_3"/>
    <property type="match status" value="1"/>
</dbReference>
<dbReference type="InterPro" id="IPR001610">
    <property type="entry name" value="PAC"/>
</dbReference>
<dbReference type="SUPFAM" id="SSF47384">
    <property type="entry name" value="Homodimeric domain of signal transducing histidine kinase"/>
    <property type="match status" value="1"/>
</dbReference>
<dbReference type="PROSITE" id="PS50112">
    <property type="entry name" value="PAS"/>
    <property type="match status" value="3"/>
</dbReference>
<evidence type="ECO:0000259" key="3">
    <source>
        <dbReference type="PROSITE" id="PS50113"/>
    </source>
</evidence>
<dbReference type="InterPro" id="IPR052155">
    <property type="entry name" value="Biofilm_reg_signaling"/>
</dbReference>
<accession>A0ABY6J4D1</accession>
<feature type="domain" description="PAS" evidence="2">
    <location>
        <begin position="195"/>
        <end position="267"/>
    </location>
</feature>
<reference evidence="4" key="1">
    <citation type="submission" date="2022-10" db="EMBL/GenBank/DDBJ databases">
        <title>Chitinophaga sp. nov., isolated from soil.</title>
        <authorList>
            <person name="Jeon C.O."/>
        </authorList>
    </citation>
    <scope>NUCLEOTIDE SEQUENCE</scope>
    <source>
        <strain evidence="4">R8</strain>
    </source>
</reference>
<dbReference type="RefSeq" id="WP_264281274.1">
    <property type="nucleotide sequence ID" value="NZ_CP107006.1"/>
</dbReference>
<evidence type="ECO:0000256" key="1">
    <source>
        <dbReference type="SAM" id="Phobius"/>
    </source>
</evidence>
<keyword evidence="1" id="KW-0472">Membrane</keyword>